<gene>
    <name evidence="2" type="ORF">ACFQ0E_17820</name>
</gene>
<protein>
    <submittedName>
        <fullName evidence="2">DUF262 domain-containing protein</fullName>
    </submittedName>
</protein>
<evidence type="ECO:0000313" key="2">
    <source>
        <dbReference type="EMBL" id="MFD0727456.1"/>
    </source>
</evidence>
<dbReference type="Pfam" id="PF03235">
    <property type="entry name" value="GmrSD_N"/>
    <property type="match status" value="1"/>
</dbReference>
<dbReference type="Proteomes" id="UP001597110">
    <property type="component" value="Unassembled WGS sequence"/>
</dbReference>
<reference evidence="3" key="1">
    <citation type="journal article" date="2019" name="Int. J. Syst. Evol. Microbiol.">
        <title>The Global Catalogue of Microorganisms (GCM) 10K type strain sequencing project: providing services to taxonomists for standard genome sequencing and annotation.</title>
        <authorList>
            <consortium name="The Broad Institute Genomics Platform"/>
            <consortium name="The Broad Institute Genome Sequencing Center for Infectious Disease"/>
            <person name="Wu L."/>
            <person name="Ma J."/>
        </authorList>
    </citation>
    <scope>NUCLEOTIDE SEQUENCE [LARGE SCALE GENOMIC DNA]</scope>
    <source>
        <strain evidence="3">CCUG 55585</strain>
    </source>
</reference>
<evidence type="ECO:0000313" key="3">
    <source>
        <dbReference type="Proteomes" id="UP001597110"/>
    </source>
</evidence>
<feature type="domain" description="GmrSD restriction endonucleases N-terminal" evidence="1">
    <location>
        <begin position="12"/>
        <end position="150"/>
    </location>
</feature>
<organism evidence="2 3">
    <name type="scientific">Lysobacter brunescens</name>
    <dbReference type="NCBI Taxonomy" id="262323"/>
    <lineage>
        <taxon>Bacteria</taxon>
        <taxon>Pseudomonadati</taxon>
        <taxon>Pseudomonadota</taxon>
        <taxon>Gammaproteobacteria</taxon>
        <taxon>Lysobacterales</taxon>
        <taxon>Lysobacteraceae</taxon>
        <taxon>Lysobacter</taxon>
    </lineage>
</organism>
<evidence type="ECO:0000259" key="1">
    <source>
        <dbReference type="Pfam" id="PF03235"/>
    </source>
</evidence>
<dbReference type="EMBL" id="JBHTIF010000005">
    <property type="protein sequence ID" value="MFD0727456.1"/>
    <property type="molecule type" value="Genomic_DNA"/>
</dbReference>
<dbReference type="RefSeq" id="WP_386826138.1">
    <property type="nucleotide sequence ID" value="NZ_JBHTIF010000005.1"/>
</dbReference>
<dbReference type="InterPro" id="IPR004919">
    <property type="entry name" value="GmrSD_N"/>
</dbReference>
<dbReference type="PANTHER" id="PTHR39639:SF1">
    <property type="entry name" value="DUF262 DOMAIN-CONTAINING PROTEIN"/>
    <property type="match status" value="1"/>
</dbReference>
<accession>A0ABW2YHE1</accession>
<sequence length="495" mass="56256">MKMTAGRRALDKIYKRRDRYDIPEWQRGEVWDEARKKALIDSVLRGWKLPKFYFVKLNDEDFEVVDGQQRLTAIYEFFANTLALSDESTATFGGPFYKDLKSKVSDAFDDFEIEYDEIEDASEEELKEFFQRLQQGLPLTSSEKLNSVHSKLRDFCQELVKHEFFSESISVPNTRLAHFDIVAKVTAIEVEGVDAGLRFDDIKRVFVSQKSFSSSSAVAKRLKSALDFLSKAFPQQNARLKNRTIVQSLITFACRIVETKPKYDLASEFQLFVANFLDGLSGQVELGQSATDYDYIRFQRSINANVKTGARTRHEVLLRKAFLFDTKIAEAFSPAAVAASGVNQRVKELAEDVSTKIGRTNTAYAHIHGEDLFKATNKTAQALTRLGRPINSLSSYVSFIDDLYFLFRESVGQRLADRMPVSFVDVNLLRTDLQHDVDHGEQRKVAKKQKKIGETFKKYAGVDSPQLLDPERFVLVQANLLSSIDLDLVNLPIGP</sequence>
<dbReference type="PANTHER" id="PTHR39639">
    <property type="entry name" value="CHROMOSOME 16, WHOLE GENOME SHOTGUN SEQUENCE"/>
    <property type="match status" value="1"/>
</dbReference>
<keyword evidence="3" id="KW-1185">Reference proteome</keyword>
<proteinExistence type="predicted"/>
<comment type="caution">
    <text evidence="2">The sequence shown here is derived from an EMBL/GenBank/DDBJ whole genome shotgun (WGS) entry which is preliminary data.</text>
</comment>
<name>A0ABW2YHE1_9GAMM</name>